<dbReference type="Proteomes" id="UP001278738">
    <property type="component" value="Unassembled WGS sequence"/>
</dbReference>
<evidence type="ECO:0000313" key="1">
    <source>
        <dbReference type="EMBL" id="MDX6181710.1"/>
    </source>
</evidence>
<organism evidence="2 3">
    <name type="scientific">Flavobacterium flavipigmentatum</name>
    <dbReference type="NCBI Taxonomy" id="2893884"/>
    <lineage>
        <taxon>Bacteria</taxon>
        <taxon>Pseudomonadati</taxon>
        <taxon>Bacteroidota</taxon>
        <taxon>Flavobacteriia</taxon>
        <taxon>Flavobacteriales</taxon>
        <taxon>Flavobacteriaceae</taxon>
        <taxon>Flavobacterium</taxon>
    </lineage>
</organism>
<evidence type="ECO:0000313" key="3">
    <source>
        <dbReference type="Proteomes" id="UP001270053"/>
    </source>
</evidence>
<accession>A0AAJ2S7E1</accession>
<comment type="caution">
    <text evidence="2">The sequence shown here is derived from an EMBL/GenBank/DDBJ whole genome shotgun (WGS) entry which is preliminary data.</text>
</comment>
<dbReference type="Proteomes" id="UP001270053">
    <property type="component" value="Unassembled WGS sequence"/>
</dbReference>
<keyword evidence="4" id="KW-1185">Reference proteome</keyword>
<dbReference type="EMBL" id="JAWXVH010000002">
    <property type="protein sequence ID" value="MDX6185256.1"/>
    <property type="molecule type" value="Genomic_DNA"/>
</dbReference>
<dbReference type="RefSeq" id="WP_229973582.1">
    <property type="nucleotide sequence ID" value="NZ_CP087133.1"/>
</dbReference>
<protein>
    <submittedName>
        <fullName evidence="2">Uncharacterized protein</fullName>
    </submittedName>
</protein>
<dbReference type="EMBL" id="JAWXVG010000002">
    <property type="protein sequence ID" value="MDX6181710.1"/>
    <property type="molecule type" value="Genomic_DNA"/>
</dbReference>
<evidence type="ECO:0000313" key="2">
    <source>
        <dbReference type="EMBL" id="MDX6185256.1"/>
    </source>
</evidence>
<evidence type="ECO:0000313" key="4">
    <source>
        <dbReference type="Proteomes" id="UP001278738"/>
    </source>
</evidence>
<name>A0AAJ2S7E1_9FLAO</name>
<dbReference type="AlphaFoldDB" id="A0AAJ2S7E1"/>
<proteinExistence type="predicted"/>
<sequence>MKPVTLLLSIFIFANYNCQQKKPANNTKEFEGKITYEISVVSKTNAISTENLQKLYGTKMTKYFKKGNFKMSYNGEDIKTIYFIKDENKEYDYRNGIDTLFVTSYSDENRKLINSTFDKSEKIILNRKCKLLIHELENTKNYYWYDSSLYIDPENYKDSKFSFTDIYFRQAKAPWLKYKYDGKNITINYTAIQISEEKLDDNIFYLPNLLQSYYL</sequence>
<gene>
    <name evidence="1" type="ORF">SGQ18_06055</name>
    <name evidence="2" type="ORF">SGQ44_05780</name>
</gene>
<reference evidence="2 4" key="1">
    <citation type="submission" date="2023-11" db="EMBL/GenBank/DDBJ databases">
        <title>Unpublished Manusciprt.</title>
        <authorList>
            <person name="Saticioglu I.B."/>
            <person name="Ay H."/>
            <person name="Ajmi N."/>
            <person name="Altun S."/>
            <person name="Duman M."/>
        </authorList>
    </citation>
    <scope>NUCLEOTIDE SEQUENCE</scope>
    <source>
        <strain evidence="1 4">Fl-33</strain>
        <strain evidence="2">Fl-77</strain>
    </source>
</reference>